<feature type="region of interest" description="Disordered" evidence="1">
    <location>
        <begin position="1"/>
        <end position="131"/>
    </location>
</feature>
<accession>A0ABS4M7H8</accession>
<feature type="compositionally biased region" description="Low complexity" evidence="1">
    <location>
        <begin position="81"/>
        <end position="91"/>
    </location>
</feature>
<feature type="compositionally biased region" description="Basic residues" evidence="1">
    <location>
        <begin position="215"/>
        <end position="224"/>
    </location>
</feature>
<proteinExistence type="predicted"/>
<dbReference type="EMBL" id="JAGGLP010000032">
    <property type="protein sequence ID" value="MBP2055629.1"/>
    <property type="molecule type" value="Genomic_DNA"/>
</dbReference>
<feature type="compositionally biased region" description="Polar residues" evidence="1">
    <location>
        <begin position="52"/>
        <end position="68"/>
    </location>
</feature>
<feature type="compositionally biased region" description="Basic and acidic residues" evidence="1">
    <location>
        <begin position="1"/>
        <end position="10"/>
    </location>
</feature>
<keyword evidence="3" id="KW-1185">Reference proteome</keyword>
<feature type="region of interest" description="Disordered" evidence="1">
    <location>
        <begin position="215"/>
        <end position="237"/>
    </location>
</feature>
<evidence type="ECO:0000256" key="1">
    <source>
        <dbReference type="SAM" id="MobiDB-lite"/>
    </source>
</evidence>
<sequence length="237" mass="25823">MGAEVRELRLHQGRSSWTAPRSWAGGPLRGSVQYLSRPIRSRAPRSCPHAASTESSSAPQTPRESPQCSRCRAHPATPGNQRAPTQRTPAPRAAPHPSEAPPSPRRPIPPPLRRTARPTPTPVRPRSAHLETRRPYAWSLCVADVLRVHHCGGEVAADEARCLRGGAVRDGGAVPPAQPQPQPQPGQAKPAWRMMRATGVTAPAPAAEWELHMTHRSVTRRPSRPSRSPAVRMMAWS</sequence>
<organism evidence="2 3">
    <name type="scientific">Streptomyces griseochromogenes</name>
    <dbReference type="NCBI Taxonomy" id="68214"/>
    <lineage>
        <taxon>Bacteria</taxon>
        <taxon>Bacillati</taxon>
        <taxon>Actinomycetota</taxon>
        <taxon>Actinomycetes</taxon>
        <taxon>Kitasatosporales</taxon>
        <taxon>Streptomycetaceae</taxon>
        <taxon>Streptomyces</taxon>
    </lineage>
</organism>
<dbReference type="Proteomes" id="UP001519309">
    <property type="component" value="Unassembled WGS sequence"/>
</dbReference>
<reference evidence="2 3" key="1">
    <citation type="submission" date="2021-03" db="EMBL/GenBank/DDBJ databases">
        <title>Genomic Encyclopedia of Type Strains, Phase IV (KMG-IV): sequencing the most valuable type-strain genomes for metagenomic binning, comparative biology and taxonomic classification.</title>
        <authorList>
            <person name="Goeker M."/>
        </authorList>
    </citation>
    <scope>NUCLEOTIDE SEQUENCE [LARGE SCALE GENOMIC DNA]</scope>
    <source>
        <strain evidence="2 3">DSM 40499</strain>
    </source>
</reference>
<comment type="caution">
    <text evidence="2">The sequence shown here is derived from an EMBL/GenBank/DDBJ whole genome shotgun (WGS) entry which is preliminary data.</text>
</comment>
<gene>
    <name evidence="2" type="ORF">J2Z21_008645</name>
</gene>
<name>A0ABS4M7H8_9ACTN</name>
<protein>
    <submittedName>
        <fullName evidence="2">Uncharacterized protein</fullName>
    </submittedName>
</protein>
<feature type="compositionally biased region" description="Pro residues" evidence="1">
    <location>
        <begin position="92"/>
        <end position="112"/>
    </location>
</feature>
<evidence type="ECO:0000313" key="2">
    <source>
        <dbReference type="EMBL" id="MBP2055629.1"/>
    </source>
</evidence>
<evidence type="ECO:0000313" key="3">
    <source>
        <dbReference type="Proteomes" id="UP001519309"/>
    </source>
</evidence>